<protein>
    <submittedName>
        <fullName evidence="1">Uncharacterized protein</fullName>
    </submittedName>
</protein>
<name>A0A8S5T797_9CAUD</name>
<proteinExistence type="predicted"/>
<accession>A0A8S5T797</accession>
<sequence length="38" mass="4435">MVSEKINFLLLNMVCITLSKKKIIKSAKNMEDFQILCF</sequence>
<organism evidence="1">
    <name type="scientific">Siphoviridae sp. ctxMM9</name>
    <dbReference type="NCBI Taxonomy" id="2827973"/>
    <lineage>
        <taxon>Viruses</taxon>
        <taxon>Duplodnaviria</taxon>
        <taxon>Heunggongvirae</taxon>
        <taxon>Uroviricota</taxon>
        <taxon>Caudoviricetes</taxon>
    </lineage>
</organism>
<reference evidence="1" key="1">
    <citation type="journal article" date="2021" name="Proc. Natl. Acad. Sci. U.S.A.">
        <title>A Catalog of Tens of Thousands of Viruses from Human Metagenomes Reveals Hidden Associations with Chronic Diseases.</title>
        <authorList>
            <person name="Tisza M.J."/>
            <person name="Buck C.B."/>
        </authorList>
    </citation>
    <scope>NUCLEOTIDE SEQUENCE</scope>
    <source>
        <strain evidence="1">CtxMM9</strain>
    </source>
</reference>
<evidence type="ECO:0000313" key="1">
    <source>
        <dbReference type="EMBL" id="DAF58891.1"/>
    </source>
</evidence>
<dbReference type="EMBL" id="BK032759">
    <property type="protein sequence ID" value="DAF58891.1"/>
    <property type="molecule type" value="Genomic_DNA"/>
</dbReference>